<evidence type="ECO:0000259" key="3">
    <source>
        <dbReference type="SMART" id="SM01022"/>
    </source>
</evidence>
<evidence type="ECO:0000313" key="7">
    <source>
        <dbReference type="Proteomes" id="UP000581087"/>
    </source>
</evidence>
<evidence type="ECO:0000256" key="2">
    <source>
        <dbReference type="ARBA" id="ARBA00023027"/>
    </source>
</evidence>
<evidence type="ECO:0000313" key="5">
    <source>
        <dbReference type="EMBL" id="RXZ86611.1"/>
    </source>
</evidence>
<dbReference type="InterPro" id="IPR055170">
    <property type="entry name" value="GFO_IDH_MocA-like_dom"/>
</dbReference>
<keyword evidence="6" id="KW-1185">Reference proteome</keyword>
<evidence type="ECO:0000313" key="6">
    <source>
        <dbReference type="Proteomes" id="UP000292686"/>
    </source>
</evidence>
<accession>A0A4Q2M9B6</accession>
<dbReference type="SUPFAM" id="SSF51735">
    <property type="entry name" value="NAD(P)-binding Rossmann-fold domains"/>
    <property type="match status" value="1"/>
</dbReference>
<dbReference type="Gene3D" id="3.40.50.720">
    <property type="entry name" value="NAD(P)-binding Rossmann-like Domain"/>
    <property type="match status" value="1"/>
</dbReference>
<dbReference type="EMBL" id="JACCBI010000001">
    <property type="protein sequence ID" value="NYD66283.1"/>
    <property type="molecule type" value="Genomic_DNA"/>
</dbReference>
<dbReference type="SUPFAM" id="SSF55347">
    <property type="entry name" value="Glyceraldehyde-3-phosphate dehydrogenase-like, C-terminal domain"/>
    <property type="match status" value="1"/>
</dbReference>
<reference evidence="4 7" key="2">
    <citation type="submission" date="2020-07" db="EMBL/GenBank/DDBJ databases">
        <title>Sequencing the genomes of 1000 actinobacteria strains.</title>
        <authorList>
            <person name="Klenk H.-P."/>
        </authorList>
    </citation>
    <scope>NUCLEOTIDE SEQUENCE [LARGE SCALE GENOMIC DNA]</scope>
    <source>
        <strain evidence="4 7">DSM 23870</strain>
    </source>
</reference>
<dbReference type="AlphaFoldDB" id="A0A4Q2M9B6"/>
<dbReference type="InterPro" id="IPR036291">
    <property type="entry name" value="NAD(P)-bd_dom_sf"/>
</dbReference>
<organism evidence="5 6">
    <name type="scientific">Agromyces atrinae</name>
    <dbReference type="NCBI Taxonomy" id="592376"/>
    <lineage>
        <taxon>Bacteria</taxon>
        <taxon>Bacillati</taxon>
        <taxon>Actinomycetota</taxon>
        <taxon>Actinomycetes</taxon>
        <taxon>Micrococcales</taxon>
        <taxon>Microbacteriaceae</taxon>
        <taxon>Agromyces</taxon>
    </lineage>
</organism>
<dbReference type="PANTHER" id="PTHR43818">
    <property type="entry name" value="BCDNA.GH03377"/>
    <property type="match status" value="1"/>
</dbReference>
<dbReference type="Proteomes" id="UP000581087">
    <property type="component" value="Unassembled WGS sequence"/>
</dbReference>
<reference evidence="5 6" key="1">
    <citation type="submission" date="2019-01" db="EMBL/GenBank/DDBJ databases">
        <title>Agromyces.</title>
        <authorList>
            <person name="Li J."/>
        </authorList>
    </citation>
    <scope>NUCLEOTIDE SEQUENCE [LARGE SCALE GENOMIC DNA]</scope>
    <source>
        <strain evidence="5 6">DSM 23870</strain>
    </source>
</reference>
<dbReference type="Gene3D" id="3.30.360.10">
    <property type="entry name" value="Dihydrodipicolinate Reductase, domain 2"/>
    <property type="match status" value="1"/>
</dbReference>
<dbReference type="GO" id="GO:0000166">
    <property type="term" value="F:nucleotide binding"/>
    <property type="evidence" value="ECO:0007669"/>
    <property type="project" value="InterPro"/>
</dbReference>
<evidence type="ECO:0000256" key="1">
    <source>
        <dbReference type="ARBA" id="ARBA00023002"/>
    </source>
</evidence>
<dbReference type="SMART" id="SM01022">
    <property type="entry name" value="ASCH"/>
    <property type="match status" value="1"/>
</dbReference>
<keyword evidence="2" id="KW-0520">NAD</keyword>
<dbReference type="Proteomes" id="UP000292686">
    <property type="component" value="Unassembled WGS sequence"/>
</dbReference>
<dbReference type="InterPro" id="IPR007374">
    <property type="entry name" value="ASCH_domain"/>
</dbReference>
<dbReference type="PANTHER" id="PTHR43818:SF11">
    <property type="entry name" value="BCDNA.GH03377"/>
    <property type="match status" value="1"/>
</dbReference>
<comment type="caution">
    <text evidence="5">The sequence shown here is derived from an EMBL/GenBank/DDBJ whole genome shotgun (WGS) entry which is preliminary data.</text>
</comment>
<keyword evidence="1" id="KW-0560">Oxidoreductase</keyword>
<dbReference type="GO" id="GO:0016491">
    <property type="term" value="F:oxidoreductase activity"/>
    <property type="evidence" value="ECO:0007669"/>
    <property type="project" value="UniProtKB-KW"/>
</dbReference>
<evidence type="ECO:0000313" key="4">
    <source>
        <dbReference type="EMBL" id="NYD66283.1"/>
    </source>
</evidence>
<dbReference type="InterPro" id="IPR015947">
    <property type="entry name" value="PUA-like_sf"/>
</dbReference>
<dbReference type="OrthoDB" id="256869at2"/>
<sequence>MTDSATSALLPLAFGEPGEFREFTVGQVLSGRKTGSTNLRIAYRMSGTPIPVEGERRVLVDSTNRPVAVIRYTRVELTSSDDITEDLIVHEASSIAQWRAAHADYWSSLVPAIREFTGDDEWTLGTAEPAIATAFEVVERLEPSPSIAFIGAGFHASRNLLPAAVIAGVRIDAIATRDIDRSRAALRRFGSDGVPYGDAEELLENPAVGRVAVVAQPADQPELVHAAIAHGAAVFVDKPLGTSVDEARSIAAAAERAGVEVVVGFMKRHAPSYRRLRALIGDGALGDVRSFQLTFGCDSTAFCRTEADFVHLAAIHVIDLVRHLFGEVVDVTTHSNSTGPEVALAVALRFESGVVGSLDLVGLPSYSSETEVLRVVGTRGIATVRDVGELTLHRTGTAAPSWTDLTETTSVHRTVESAMSGVERDLFVRGFVDQMRAFAAGDLTHASTAADNVHTMELCARIIGHE</sequence>
<dbReference type="EMBL" id="SDPM01000004">
    <property type="protein sequence ID" value="RXZ86611.1"/>
    <property type="molecule type" value="Genomic_DNA"/>
</dbReference>
<dbReference type="SUPFAM" id="SSF88697">
    <property type="entry name" value="PUA domain-like"/>
    <property type="match status" value="1"/>
</dbReference>
<name>A0A4Q2M9B6_9MICO</name>
<feature type="domain" description="ASCH" evidence="3">
    <location>
        <begin position="12"/>
        <end position="139"/>
    </location>
</feature>
<dbReference type="Pfam" id="PF22725">
    <property type="entry name" value="GFO_IDH_MocA_C3"/>
    <property type="match status" value="1"/>
</dbReference>
<gene>
    <name evidence="4" type="ORF">BJ972_000802</name>
    <name evidence="5" type="ORF">ESP50_09465</name>
</gene>
<dbReference type="Gene3D" id="3.10.400.10">
    <property type="entry name" value="Sulfate adenylyltransferase"/>
    <property type="match status" value="1"/>
</dbReference>
<dbReference type="Pfam" id="PF04266">
    <property type="entry name" value="ASCH"/>
    <property type="match status" value="1"/>
</dbReference>
<dbReference type="InterPro" id="IPR050463">
    <property type="entry name" value="Gfo/Idh/MocA_oxidrdct_glycsds"/>
</dbReference>
<dbReference type="RefSeq" id="WP_129174459.1">
    <property type="nucleotide sequence ID" value="NZ_JACCBI010000001.1"/>
</dbReference>
<dbReference type="InterPro" id="IPR000683">
    <property type="entry name" value="Gfo/Idh/MocA-like_OxRdtase_N"/>
</dbReference>
<proteinExistence type="predicted"/>
<dbReference type="Pfam" id="PF01408">
    <property type="entry name" value="GFO_IDH_MocA"/>
    <property type="match status" value="1"/>
</dbReference>
<protein>
    <submittedName>
        <fullName evidence="5">ASCH domain-containing protein</fullName>
    </submittedName>
    <submittedName>
        <fullName evidence="4">Putative dehydrogenase/uncharacterized protein YhfF</fullName>
    </submittedName>
</protein>